<organism evidence="7">
    <name type="scientific">Oppiella nova</name>
    <dbReference type="NCBI Taxonomy" id="334625"/>
    <lineage>
        <taxon>Eukaryota</taxon>
        <taxon>Metazoa</taxon>
        <taxon>Ecdysozoa</taxon>
        <taxon>Arthropoda</taxon>
        <taxon>Chelicerata</taxon>
        <taxon>Arachnida</taxon>
        <taxon>Acari</taxon>
        <taxon>Acariformes</taxon>
        <taxon>Sarcoptiformes</taxon>
        <taxon>Oribatida</taxon>
        <taxon>Brachypylina</taxon>
        <taxon>Oppioidea</taxon>
        <taxon>Oppiidae</taxon>
        <taxon>Oppiella</taxon>
    </lineage>
</organism>
<feature type="transmembrane region" description="Helical" evidence="5">
    <location>
        <begin position="504"/>
        <end position="531"/>
    </location>
</feature>
<feature type="transmembrane region" description="Helical" evidence="5">
    <location>
        <begin position="448"/>
        <end position="468"/>
    </location>
</feature>
<dbReference type="PANTHER" id="PTHR11662">
    <property type="entry name" value="SOLUTE CARRIER FAMILY 17"/>
    <property type="match status" value="1"/>
</dbReference>
<dbReference type="EMBL" id="CAJPVJ010002134">
    <property type="protein sequence ID" value="CAG2165819.1"/>
    <property type="molecule type" value="Genomic_DNA"/>
</dbReference>
<dbReference type="PROSITE" id="PS50850">
    <property type="entry name" value="MFS"/>
    <property type="match status" value="1"/>
</dbReference>
<name>A0A7R9QH41_9ACAR</name>
<feature type="transmembrane region" description="Helical" evidence="5">
    <location>
        <begin position="213"/>
        <end position="232"/>
    </location>
</feature>
<evidence type="ECO:0000256" key="1">
    <source>
        <dbReference type="ARBA" id="ARBA00004141"/>
    </source>
</evidence>
<keyword evidence="3 5" id="KW-1133">Transmembrane helix</keyword>
<evidence type="ECO:0000256" key="5">
    <source>
        <dbReference type="SAM" id="Phobius"/>
    </source>
</evidence>
<feature type="transmembrane region" description="Helical" evidence="5">
    <location>
        <begin position="381"/>
        <end position="404"/>
    </location>
</feature>
<evidence type="ECO:0000259" key="6">
    <source>
        <dbReference type="PROSITE" id="PS50850"/>
    </source>
</evidence>
<feature type="transmembrane region" description="Helical" evidence="5">
    <location>
        <begin position="474"/>
        <end position="492"/>
    </location>
</feature>
<dbReference type="InterPro" id="IPR027378">
    <property type="entry name" value="Nucleotide_channel_N"/>
</dbReference>
<feature type="transmembrane region" description="Helical" evidence="5">
    <location>
        <begin position="320"/>
        <end position="340"/>
    </location>
</feature>
<dbReference type="GO" id="GO:0022857">
    <property type="term" value="F:transmembrane transporter activity"/>
    <property type="evidence" value="ECO:0007669"/>
    <property type="project" value="InterPro"/>
</dbReference>
<evidence type="ECO:0000313" key="8">
    <source>
        <dbReference type="Proteomes" id="UP000728032"/>
    </source>
</evidence>
<dbReference type="OrthoDB" id="6508905at2759"/>
<comment type="subcellular location">
    <subcellularLocation>
        <location evidence="1">Membrane</location>
        <topology evidence="1">Multi-pass membrane protein</topology>
    </subcellularLocation>
</comment>
<proteinExistence type="predicted"/>
<feature type="transmembrane region" description="Helical" evidence="5">
    <location>
        <begin position="543"/>
        <end position="563"/>
    </location>
</feature>
<evidence type="ECO:0000256" key="3">
    <source>
        <dbReference type="ARBA" id="ARBA00022989"/>
    </source>
</evidence>
<evidence type="ECO:0000256" key="2">
    <source>
        <dbReference type="ARBA" id="ARBA00022692"/>
    </source>
</evidence>
<dbReference type="PANTHER" id="PTHR11662:SF399">
    <property type="entry name" value="FI19708P1-RELATED"/>
    <property type="match status" value="1"/>
</dbReference>
<dbReference type="InterPro" id="IPR020846">
    <property type="entry name" value="MFS_dom"/>
</dbReference>
<evidence type="ECO:0000256" key="4">
    <source>
        <dbReference type="ARBA" id="ARBA00023136"/>
    </source>
</evidence>
<protein>
    <recommendedName>
        <fullName evidence="6">Major facilitator superfamily (MFS) profile domain-containing protein</fullName>
    </recommendedName>
</protein>
<reference evidence="7" key="1">
    <citation type="submission" date="2020-11" db="EMBL/GenBank/DDBJ databases">
        <authorList>
            <person name="Tran Van P."/>
        </authorList>
    </citation>
    <scope>NUCLEOTIDE SEQUENCE</scope>
</reference>
<dbReference type="GO" id="GO:0016020">
    <property type="term" value="C:membrane"/>
    <property type="evidence" value="ECO:0007669"/>
    <property type="project" value="UniProtKB-SubCell"/>
</dbReference>
<dbReference type="Gene3D" id="1.20.120.540">
    <property type="entry name" value="Voltage-gated potassium channels"/>
    <property type="match status" value="1"/>
</dbReference>
<dbReference type="InterPro" id="IPR036259">
    <property type="entry name" value="MFS_trans_sf"/>
</dbReference>
<dbReference type="Gene3D" id="1.20.1250.20">
    <property type="entry name" value="MFS general substrate transporter like domains"/>
    <property type="match status" value="1"/>
</dbReference>
<feature type="domain" description="Major facilitator superfamily (MFS) profile" evidence="6">
    <location>
        <begin position="212"/>
        <end position="597"/>
    </location>
</feature>
<feature type="transmembrane region" description="Helical" evidence="5">
    <location>
        <begin position="346"/>
        <end position="369"/>
    </location>
</feature>
<accession>A0A7R9QH41</accession>
<dbReference type="Pfam" id="PF07690">
    <property type="entry name" value="MFS_1"/>
    <property type="match status" value="1"/>
</dbReference>
<evidence type="ECO:0000313" key="7">
    <source>
        <dbReference type="EMBL" id="CAD7645723.1"/>
    </source>
</evidence>
<keyword evidence="4 5" id="KW-0472">Membrane</keyword>
<gene>
    <name evidence="7" type="ORF">ONB1V03_LOCUS5357</name>
</gene>
<dbReference type="InterPro" id="IPR050382">
    <property type="entry name" value="MFS_Na/Anion_cotransporter"/>
</dbReference>
<feature type="transmembrane region" description="Helical" evidence="5">
    <location>
        <begin position="416"/>
        <end position="436"/>
    </location>
</feature>
<dbReference type="SUPFAM" id="SSF103473">
    <property type="entry name" value="MFS general substrate transporter"/>
    <property type="match status" value="2"/>
</dbReference>
<dbReference type="EMBL" id="OC916959">
    <property type="protein sequence ID" value="CAD7645723.1"/>
    <property type="molecule type" value="Genomic_DNA"/>
</dbReference>
<dbReference type="InterPro" id="IPR011701">
    <property type="entry name" value="MFS"/>
</dbReference>
<keyword evidence="8" id="KW-1185">Reference proteome</keyword>
<sequence length="597" mass="66078">MSSTSSPVKRFKIAFDATDSVCHPKPTKFFAIESKDGHIKGLKTRIQNKFAIDYDWDLMIDDIVVDDYPPVGIIGRDEVTVIRRKPITGHSNEAINGLSQDMHSIEVQMDSQESVTIPQILATNRPQKRRSEKRVRWLTNGSNGWTTSGEEVSCESSQSSTEEISGLIVNELNEQMNGSQSDGLSQERSRNSADKLLPKHEFIESVHKSQKFLSLRFFVSFVSLLGCAVMYMTRVNINVAIVDMVISVPQNSANDPLKNISSLHSDECPADVVSDGKVSIVGVFDWSPPTQGIVLGAFYYGYVWPQIIGGRLSELYGAKYMIGTSIFISGLINLLTPFIIHWHFYLFIASRVVLGLVQGILFPSFMVLMSRWIPPEEHSTFIPWLDVGCTVGTIVCSAGAGHLIENKVMGGWPSVFYISGLAITTLSTGYIADLIIETKRISKTNVRKLFQTIAGVGMAVALVMTTYVGCDKTMNIMLLTICMLVMGFTSGGDAPIVVDMTETYAGTVFAIMNSIGSINGFIVPYFVGVIIDSNPHSMHTWSYLFYFSAVLDIIGVILFVMFASAEPQHWEAIDTDADYTVLFDKKEIEKNLAKFSL</sequence>
<dbReference type="Proteomes" id="UP000728032">
    <property type="component" value="Unassembled WGS sequence"/>
</dbReference>
<dbReference type="FunFam" id="1.20.1250.20:FF:000423">
    <property type="entry name" value="Putative inorganic phosphate cotransporter-like Protein"/>
    <property type="match status" value="1"/>
</dbReference>
<dbReference type="AlphaFoldDB" id="A0A7R9QH41"/>
<keyword evidence="2 5" id="KW-0812">Transmembrane</keyword>
<dbReference type="GO" id="GO:0006820">
    <property type="term" value="P:monoatomic anion transport"/>
    <property type="evidence" value="ECO:0007669"/>
    <property type="project" value="TreeGrafter"/>
</dbReference>